<dbReference type="InterPro" id="IPR016181">
    <property type="entry name" value="Acyl_CoA_acyltransferase"/>
</dbReference>
<name>A0ABY6DMZ8_9NEIS</name>
<dbReference type="PROSITE" id="PS51186">
    <property type="entry name" value="GNAT"/>
    <property type="match status" value="1"/>
</dbReference>
<dbReference type="EMBL" id="CP106753">
    <property type="protein sequence ID" value="UXY14481.1"/>
    <property type="molecule type" value="Genomic_DNA"/>
</dbReference>
<dbReference type="Gene3D" id="3.40.630.30">
    <property type="match status" value="1"/>
</dbReference>
<dbReference type="Pfam" id="PF00583">
    <property type="entry name" value="Acetyltransf_1"/>
    <property type="match status" value="1"/>
</dbReference>
<sequence>MRISSGMVRLIQAEPHLLADTLHTNLEDYLKKIDANAEIIVHDAPGQCAGLTFFYCNDMVAKRCFVSMLIVSPAYRRQGIARSMLGYVMSIAVARGFKTCELEVKQCNRAAIDLYDGLGFVAVQQRDTKILMQKELMKC</sequence>
<evidence type="ECO:0000256" key="1">
    <source>
        <dbReference type="ARBA" id="ARBA00022679"/>
    </source>
</evidence>
<evidence type="ECO:0000259" key="2">
    <source>
        <dbReference type="PROSITE" id="PS51186"/>
    </source>
</evidence>
<dbReference type="SUPFAM" id="SSF55729">
    <property type="entry name" value="Acyl-CoA N-acyltransferases (Nat)"/>
    <property type="match status" value="1"/>
</dbReference>
<dbReference type="CDD" id="cd04301">
    <property type="entry name" value="NAT_SF"/>
    <property type="match status" value="1"/>
</dbReference>
<protein>
    <submittedName>
        <fullName evidence="3">GNAT family N-acetyltransferase</fullName>
    </submittedName>
</protein>
<evidence type="ECO:0000313" key="4">
    <source>
        <dbReference type="Proteomes" id="UP001061302"/>
    </source>
</evidence>
<reference evidence="3" key="1">
    <citation type="submission" date="2022-10" db="EMBL/GenBank/DDBJ databases">
        <title>Chitiniphilus purpureus sp. nov., a novel chitin-degrading bacterium isolated from crawfish pond sediment.</title>
        <authorList>
            <person name="Li K."/>
        </authorList>
    </citation>
    <scope>NUCLEOTIDE SEQUENCE</scope>
    <source>
        <strain evidence="3">CD1</strain>
    </source>
</reference>
<dbReference type="RefSeq" id="WP_263123781.1">
    <property type="nucleotide sequence ID" value="NZ_CP106753.1"/>
</dbReference>
<dbReference type="InterPro" id="IPR000182">
    <property type="entry name" value="GNAT_dom"/>
</dbReference>
<feature type="domain" description="N-acetyltransferase" evidence="2">
    <location>
        <begin position="1"/>
        <end position="137"/>
    </location>
</feature>
<keyword evidence="1" id="KW-0808">Transferase</keyword>
<dbReference type="PANTHER" id="PTHR13947:SF37">
    <property type="entry name" value="LD18367P"/>
    <property type="match status" value="1"/>
</dbReference>
<organism evidence="3 4">
    <name type="scientific">Chitiniphilus purpureus</name>
    <dbReference type="NCBI Taxonomy" id="2981137"/>
    <lineage>
        <taxon>Bacteria</taxon>
        <taxon>Pseudomonadati</taxon>
        <taxon>Pseudomonadota</taxon>
        <taxon>Betaproteobacteria</taxon>
        <taxon>Neisseriales</taxon>
        <taxon>Chitinibacteraceae</taxon>
        <taxon>Chitiniphilus</taxon>
    </lineage>
</organism>
<accession>A0ABY6DMZ8</accession>
<gene>
    <name evidence="3" type="ORF">N8I74_14310</name>
</gene>
<evidence type="ECO:0000313" key="3">
    <source>
        <dbReference type="EMBL" id="UXY14481.1"/>
    </source>
</evidence>
<proteinExistence type="predicted"/>
<keyword evidence="4" id="KW-1185">Reference proteome</keyword>
<dbReference type="PANTHER" id="PTHR13947">
    <property type="entry name" value="GNAT FAMILY N-ACETYLTRANSFERASE"/>
    <property type="match status" value="1"/>
</dbReference>
<dbReference type="Proteomes" id="UP001061302">
    <property type="component" value="Chromosome"/>
</dbReference>
<dbReference type="InterPro" id="IPR050769">
    <property type="entry name" value="NAT_camello-type"/>
</dbReference>